<dbReference type="CDD" id="cd16429">
    <property type="entry name" value="VirB10"/>
    <property type="match status" value="1"/>
</dbReference>
<organism evidence="7 8">
    <name type="scientific">Sandaracinobacteroides saxicola</name>
    <dbReference type="NCBI Taxonomy" id="2759707"/>
    <lineage>
        <taxon>Bacteria</taxon>
        <taxon>Pseudomonadati</taxon>
        <taxon>Pseudomonadota</taxon>
        <taxon>Alphaproteobacteria</taxon>
        <taxon>Sphingomonadales</taxon>
        <taxon>Sphingosinicellaceae</taxon>
        <taxon>Sandaracinobacteroides</taxon>
    </lineage>
</organism>
<name>A0A7G5IK86_9SPHN</name>
<evidence type="ECO:0000256" key="1">
    <source>
        <dbReference type="ARBA" id="ARBA00004167"/>
    </source>
</evidence>
<comment type="subcellular location">
    <subcellularLocation>
        <location evidence="1">Membrane</location>
        <topology evidence="1">Single-pass membrane protein</topology>
    </subcellularLocation>
</comment>
<dbReference type="GO" id="GO:0016020">
    <property type="term" value="C:membrane"/>
    <property type="evidence" value="ECO:0007669"/>
    <property type="project" value="UniProtKB-SubCell"/>
</dbReference>
<gene>
    <name evidence="7" type="ORF">H3309_04665</name>
</gene>
<evidence type="ECO:0000313" key="8">
    <source>
        <dbReference type="Proteomes" id="UP000515292"/>
    </source>
</evidence>
<evidence type="ECO:0000256" key="2">
    <source>
        <dbReference type="ARBA" id="ARBA00010265"/>
    </source>
</evidence>
<dbReference type="Gene3D" id="2.40.128.260">
    <property type="entry name" value="Type IV secretion system, VirB10/TraB/TrbI"/>
    <property type="match status" value="1"/>
</dbReference>
<accession>A0A7G5IK86</accession>
<keyword evidence="3" id="KW-0812">Transmembrane</keyword>
<evidence type="ECO:0000256" key="3">
    <source>
        <dbReference type="ARBA" id="ARBA00022692"/>
    </source>
</evidence>
<feature type="region of interest" description="Disordered" evidence="6">
    <location>
        <begin position="1"/>
        <end position="24"/>
    </location>
</feature>
<evidence type="ECO:0000256" key="5">
    <source>
        <dbReference type="ARBA" id="ARBA00023136"/>
    </source>
</evidence>
<sequence length="221" mass="23256">MTTNEPRGSGEAGSAEKTQPEPFVALASGPPSTLPSAGRNILRAGTIIPAALVTGIQSDLPGLVIAQVTEPVQDSFRYSKILIPQGARLIGTYDSELAAGQTRLLLVWTRLLLPDGRSIDLGRMPAADATGQPGLSDKVDNHWGRTAKAALISTILSIGAQSGTSGDESDIARALRDGASDSISRTGRQIVERELSRRPTITVRAGMPIRAILTRDLMLAP</sequence>
<dbReference type="InterPro" id="IPR042217">
    <property type="entry name" value="T4SS_VirB10/TrbI"/>
</dbReference>
<dbReference type="KEGG" id="sand:H3309_04665"/>
<proteinExistence type="inferred from homology"/>
<dbReference type="Proteomes" id="UP000515292">
    <property type="component" value="Chromosome"/>
</dbReference>
<keyword evidence="5" id="KW-0472">Membrane</keyword>
<evidence type="ECO:0000313" key="7">
    <source>
        <dbReference type="EMBL" id="QMW23778.1"/>
    </source>
</evidence>
<evidence type="ECO:0000256" key="6">
    <source>
        <dbReference type="SAM" id="MobiDB-lite"/>
    </source>
</evidence>
<keyword evidence="4" id="KW-1133">Transmembrane helix</keyword>
<comment type="similarity">
    <text evidence="2">Belongs to the TrbI/VirB10 family.</text>
</comment>
<dbReference type="Pfam" id="PF03743">
    <property type="entry name" value="TrbI"/>
    <property type="match status" value="1"/>
</dbReference>
<dbReference type="EMBL" id="CP059851">
    <property type="protein sequence ID" value="QMW23778.1"/>
    <property type="molecule type" value="Genomic_DNA"/>
</dbReference>
<protein>
    <submittedName>
        <fullName evidence="7">TrbI/VirB10 family protein</fullName>
    </submittedName>
</protein>
<reference evidence="7 8" key="1">
    <citation type="submission" date="2020-07" db="EMBL/GenBank/DDBJ databases">
        <title>Complete genome sequence for Sandaracinobacter sp. M6.</title>
        <authorList>
            <person name="Tang Y."/>
            <person name="Liu Q."/>
            <person name="Guo Z."/>
            <person name="Lei P."/>
            <person name="Huang B."/>
        </authorList>
    </citation>
    <scope>NUCLEOTIDE SEQUENCE [LARGE SCALE GENOMIC DNA]</scope>
    <source>
        <strain evidence="7 8">M6</strain>
    </source>
</reference>
<keyword evidence="8" id="KW-1185">Reference proteome</keyword>
<dbReference type="AlphaFoldDB" id="A0A7G5IK86"/>
<dbReference type="InterPro" id="IPR005498">
    <property type="entry name" value="T4SS_VirB10/TraB/TrbI"/>
</dbReference>
<evidence type="ECO:0000256" key="4">
    <source>
        <dbReference type="ARBA" id="ARBA00022989"/>
    </source>
</evidence>